<dbReference type="Pfam" id="PF03023">
    <property type="entry name" value="MurJ"/>
    <property type="match status" value="1"/>
</dbReference>
<dbReference type="PANTHER" id="PTHR47019:SF1">
    <property type="entry name" value="LIPID II FLIPPASE MURJ"/>
    <property type="match status" value="1"/>
</dbReference>
<sequence length="505" mass="56135">MSSLKQSAIWITILSVLLKILGFLRESMIASEFGANEYTDGFLLSFTFVTFIIALIANGFHSAFLPHYVNERQQDVQKADQNASGLLNRTILFFLILSAAGYGLTPWLVPLVFGEMHPVTKELAIDITQFFFLFMVVIVFSSVLDSFLQARRIYVPTHISKMMGTLMATLFIVFFADLWGVYSIAYGFVFGMFLGGMIQLYFLLKSGFRWHARLDMESQVHRTFFVLLWPAILHSSVGHINLFVDKLFATGTVSGAVTYLNNASLITSIPTAIFSTTFLAIIFTLLSEQVRNQGKFNETLFMGYQIGILGLLPVAAGVLLTGEAVISFIYERGAFTSVDRANTYRALQFYVPLIVTQAMSMVSVKGMYARGQNRQILAISSTTILLNIGLNDILSHLFGYPGIALATSLVSLYYMTAVMIVLLRQTGRREWLRFLNLLARAGIATGVMSAAVYGLMQIPAIAELYTLLELLVLAGAGGGVYAAILVLIDRKRVLKMMQLVRKQKK</sequence>
<keyword evidence="2" id="KW-1003">Cell membrane</keyword>
<evidence type="ECO:0000256" key="3">
    <source>
        <dbReference type="ARBA" id="ARBA00022692"/>
    </source>
</evidence>
<protein>
    <submittedName>
        <fullName evidence="9">Putative peptidoglycan lipid II flippase</fullName>
    </submittedName>
</protein>
<evidence type="ECO:0000256" key="5">
    <source>
        <dbReference type="ARBA" id="ARBA00022984"/>
    </source>
</evidence>
<keyword evidence="5" id="KW-0573">Peptidoglycan synthesis</keyword>
<comment type="subcellular location">
    <subcellularLocation>
        <location evidence="1">Cell membrane</location>
        <topology evidence="1">Multi-pass membrane protein</topology>
    </subcellularLocation>
</comment>
<evidence type="ECO:0000313" key="10">
    <source>
        <dbReference type="Proteomes" id="UP000294650"/>
    </source>
</evidence>
<dbReference type="GO" id="GO:0034204">
    <property type="term" value="P:lipid translocation"/>
    <property type="evidence" value="ECO:0007669"/>
    <property type="project" value="TreeGrafter"/>
</dbReference>
<name>A0A4R3NCG4_9BACI</name>
<feature type="transmembrane region" description="Helical" evidence="8">
    <location>
        <begin position="129"/>
        <end position="150"/>
    </location>
</feature>
<evidence type="ECO:0000256" key="6">
    <source>
        <dbReference type="ARBA" id="ARBA00022989"/>
    </source>
</evidence>
<dbReference type="EMBL" id="SMAN01000002">
    <property type="protein sequence ID" value="TCT26445.1"/>
    <property type="molecule type" value="Genomic_DNA"/>
</dbReference>
<dbReference type="GO" id="GO:0015648">
    <property type="term" value="F:lipid-linked peptidoglycan transporter activity"/>
    <property type="evidence" value="ECO:0007669"/>
    <property type="project" value="TreeGrafter"/>
</dbReference>
<evidence type="ECO:0000256" key="7">
    <source>
        <dbReference type="ARBA" id="ARBA00023136"/>
    </source>
</evidence>
<feature type="transmembrane region" description="Helical" evidence="8">
    <location>
        <begin position="434"/>
        <end position="455"/>
    </location>
</feature>
<dbReference type="Proteomes" id="UP000294650">
    <property type="component" value="Unassembled WGS sequence"/>
</dbReference>
<feature type="transmembrane region" description="Helical" evidence="8">
    <location>
        <begin position="7"/>
        <end position="24"/>
    </location>
</feature>
<dbReference type="RefSeq" id="WP_165902043.1">
    <property type="nucleotide sequence ID" value="NZ_SMAN01000002.1"/>
</dbReference>
<feature type="transmembrane region" description="Helical" evidence="8">
    <location>
        <begin position="400"/>
        <end position="422"/>
    </location>
</feature>
<gene>
    <name evidence="9" type="ORF">EDD68_102147</name>
</gene>
<evidence type="ECO:0000256" key="4">
    <source>
        <dbReference type="ARBA" id="ARBA00022960"/>
    </source>
</evidence>
<feature type="transmembrane region" description="Helical" evidence="8">
    <location>
        <begin position="224"/>
        <end position="244"/>
    </location>
</feature>
<dbReference type="InterPro" id="IPR004268">
    <property type="entry name" value="MurJ"/>
</dbReference>
<feature type="transmembrane region" description="Helical" evidence="8">
    <location>
        <begin position="264"/>
        <end position="286"/>
    </location>
</feature>
<evidence type="ECO:0000256" key="1">
    <source>
        <dbReference type="ARBA" id="ARBA00004651"/>
    </source>
</evidence>
<evidence type="ECO:0000256" key="8">
    <source>
        <dbReference type="SAM" id="Phobius"/>
    </source>
</evidence>
<keyword evidence="7 8" id="KW-0472">Membrane</keyword>
<organism evidence="9 10">
    <name type="scientific">Melghiribacillus thermohalophilus</name>
    <dbReference type="NCBI Taxonomy" id="1324956"/>
    <lineage>
        <taxon>Bacteria</taxon>
        <taxon>Bacillati</taxon>
        <taxon>Bacillota</taxon>
        <taxon>Bacilli</taxon>
        <taxon>Bacillales</taxon>
        <taxon>Bacillaceae</taxon>
        <taxon>Melghiribacillus</taxon>
    </lineage>
</organism>
<keyword evidence="10" id="KW-1185">Reference proteome</keyword>
<dbReference type="InterPro" id="IPR051050">
    <property type="entry name" value="Lipid_II_flippase_MurJ/MviN"/>
</dbReference>
<feature type="transmembrane region" description="Helical" evidence="8">
    <location>
        <begin position="376"/>
        <end position="394"/>
    </location>
</feature>
<feature type="transmembrane region" description="Helical" evidence="8">
    <location>
        <begin position="86"/>
        <end position="109"/>
    </location>
</feature>
<reference evidence="9 10" key="1">
    <citation type="submission" date="2019-03" db="EMBL/GenBank/DDBJ databases">
        <title>Genomic Encyclopedia of Type Strains, Phase IV (KMG-IV): sequencing the most valuable type-strain genomes for metagenomic binning, comparative biology and taxonomic classification.</title>
        <authorList>
            <person name="Goeker M."/>
        </authorList>
    </citation>
    <scope>NUCLEOTIDE SEQUENCE [LARGE SCALE GENOMIC DNA]</scope>
    <source>
        <strain evidence="9 10">DSM 25894</strain>
    </source>
</reference>
<feature type="transmembrane region" description="Helical" evidence="8">
    <location>
        <begin position="185"/>
        <end position="204"/>
    </location>
</feature>
<dbReference type="GO" id="GO:0009252">
    <property type="term" value="P:peptidoglycan biosynthetic process"/>
    <property type="evidence" value="ECO:0007669"/>
    <property type="project" value="UniProtKB-KW"/>
</dbReference>
<evidence type="ECO:0000313" key="9">
    <source>
        <dbReference type="EMBL" id="TCT26445.1"/>
    </source>
</evidence>
<dbReference type="GO" id="GO:0005886">
    <property type="term" value="C:plasma membrane"/>
    <property type="evidence" value="ECO:0007669"/>
    <property type="project" value="UniProtKB-SubCell"/>
</dbReference>
<dbReference type="GO" id="GO:0008360">
    <property type="term" value="P:regulation of cell shape"/>
    <property type="evidence" value="ECO:0007669"/>
    <property type="project" value="UniProtKB-KW"/>
</dbReference>
<keyword evidence="6 8" id="KW-1133">Transmembrane helix</keyword>
<dbReference type="PANTHER" id="PTHR47019">
    <property type="entry name" value="LIPID II FLIPPASE MURJ"/>
    <property type="match status" value="1"/>
</dbReference>
<evidence type="ECO:0000256" key="2">
    <source>
        <dbReference type="ARBA" id="ARBA00022475"/>
    </source>
</evidence>
<proteinExistence type="predicted"/>
<accession>A0A4R3NCG4</accession>
<feature type="transmembrane region" description="Helical" evidence="8">
    <location>
        <begin position="306"/>
        <end position="329"/>
    </location>
</feature>
<feature type="transmembrane region" description="Helical" evidence="8">
    <location>
        <begin position="467"/>
        <end position="488"/>
    </location>
</feature>
<feature type="transmembrane region" description="Helical" evidence="8">
    <location>
        <begin position="349"/>
        <end position="369"/>
    </location>
</feature>
<keyword evidence="3 8" id="KW-0812">Transmembrane</keyword>
<feature type="transmembrane region" description="Helical" evidence="8">
    <location>
        <begin position="162"/>
        <end position="179"/>
    </location>
</feature>
<keyword evidence="4" id="KW-0133">Cell shape</keyword>
<dbReference type="AlphaFoldDB" id="A0A4R3NCG4"/>
<feature type="transmembrane region" description="Helical" evidence="8">
    <location>
        <begin position="44"/>
        <end position="65"/>
    </location>
</feature>
<dbReference type="PRINTS" id="PR01806">
    <property type="entry name" value="VIRFACTRMVIN"/>
</dbReference>
<comment type="caution">
    <text evidence="9">The sequence shown here is derived from an EMBL/GenBank/DDBJ whole genome shotgun (WGS) entry which is preliminary data.</text>
</comment>